<dbReference type="AlphaFoldDB" id="A0A0M0K9N6"/>
<dbReference type="InterPro" id="IPR002909">
    <property type="entry name" value="IPT_dom"/>
</dbReference>
<feature type="domain" description="IPT/TIG" evidence="1">
    <location>
        <begin position="19"/>
        <end position="100"/>
    </location>
</feature>
<dbReference type="Gene3D" id="2.60.40.10">
    <property type="entry name" value="Immunoglobulins"/>
    <property type="match status" value="1"/>
</dbReference>
<sequence>MHGALTSNPLNFTFTADAVVSSVTPVSGPMSAPTRLTIRGANFNLGLAVACHLEQGSTLALVPATLVTNVSDAQINCTLGDGAATWQLGSIGVFVALGPQATYGPGTSFLRYPTPTLHALTPVLGVGNSRRL</sequence>
<accession>A0A0M0K9N6</accession>
<protein>
    <recommendedName>
        <fullName evidence="1">IPT/TIG domain-containing protein</fullName>
    </recommendedName>
</protein>
<dbReference type="InterPro" id="IPR013783">
    <property type="entry name" value="Ig-like_fold"/>
</dbReference>
<dbReference type="Pfam" id="PF01833">
    <property type="entry name" value="TIG"/>
    <property type="match status" value="1"/>
</dbReference>
<dbReference type="CDD" id="cd00102">
    <property type="entry name" value="IPT"/>
    <property type="match status" value="1"/>
</dbReference>
<reference evidence="3" key="1">
    <citation type="journal article" date="2015" name="PLoS Genet.">
        <title>Genome Sequence and Transcriptome Analyses of Chrysochromulina tobin: Metabolic Tools for Enhanced Algal Fitness in the Prominent Order Prymnesiales (Haptophyceae).</title>
        <authorList>
            <person name="Hovde B.T."/>
            <person name="Deodato C.R."/>
            <person name="Hunsperger H.M."/>
            <person name="Ryken S.A."/>
            <person name="Yost W."/>
            <person name="Jha R.K."/>
            <person name="Patterson J."/>
            <person name="Monnat R.J. Jr."/>
            <person name="Barlow S.B."/>
            <person name="Starkenburg S.R."/>
            <person name="Cattolico R.A."/>
        </authorList>
    </citation>
    <scope>NUCLEOTIDE SEQUENCE</scope>
    <source>
        <strain evidence="3">CCMP291</strain>
    </source>
</reference>
<keyword evidence="3" id="KW-1185">Reference proteome</keyword>
<dbReference type="EMBL" id="JWZX01000834">
    <property type="protein sequence ID" value="KOO35525.1"/>
    <property type="molecule type" value="Genomic_DNA"/>
</dbReference>
<dbReference type="SUPFAM" id="SSF81296">
    <property type="entry name" value="E set domains"/>
    <property type="match status" value="1"/>
</dbReference>
<evidence type="ECO:0000313" key="2">
    <source>
        <dbReference type="EMBL" id="KOO35525.1"/>
    </source>
</evidence>
<dbReference type="Proteomes" id="UP000037460">
    <property type="component" value="Unassembled WGS sequence"/>
</dbReference>
<dbReference type="InterPro" id="IPR014756">
    <property type="entry name" value="Ig_E-set"/>
</dbReference>
<comment type="caution">
    <text evidence="2">The sequence shown here is derived from an EMBL/GenBank/DDBJ whole genome shotgun (WGS) entry which is preliminary data.</text>
</comment>
<evidence type="ECO:0000259" key="1">
    <source>
        <dbReference type="Pfam" id="PF01833"/>
    </source>
</evidence>
<evidence type="ECO:0000313" key="3">
    <source>
        <dbReference type="Proteomes" id="UP000037460"/>
    </source>
</evidence>
<name>A0A0M0K9N6_9EUKA</name>
<organism evidence="2 3">
    <name type="scientific">Chrysochromulina tobinii</name>
    <dbReference type="NCBI Taxonomy" id="1460289"/>
    <lineage>
        <taxon>Eukaryota</taxon>
        <taxon>Haptista</taxon>
        <taxon>Haptophyta</taxon>
        <taxon>Prymnesiophyceae</taxon>
        <taxon>Prymnesiales</taxon>
        <taxon>Chrysochromulinaceae</taxon>
        <taxon>Chrysochromulina</taxon>
    </lineage>
</organism>
<gene>
    <name evidence="2" type="ORF">Ctob_014923</name>
</gene>
<proteinExistence type="predicted"/>